<accession>A0A846M3Q3</accession>
<evidence type="ECO:0000313" key="2">
    <source>
        <dbReference type="Proteomes" id="UP000576821"/>
    </source>
</evidence>
<reference evidence="1 2" key="1">
    <citation type="submission" date="2020-03" db="EMBL/GenBank/DDBJ databases">
        <title>Genomic Encyclopedia of Type Strains, Phase IV (KMG-IV): sequencing the most valuable type-strain genomes for metagenomic binning, comparative biology and taxonomic classification.</title>
        <authorList>
            <person name="Goeker M."/>
        </authorList>
    </citation>
    <scope>NUCLEOTIDE SEQUENCE [LARGE SCALE GENOMIC DNA]</scope>
    <source>
        <strain evidence="1 2">DSM 21299</strain>
    </source>
</reference>
<dbReference type="AlphaFoldDB" id="A0A846M3Q3"/>
<protein>
    <submittedName>
        <fullName evidence="1">Uncharacterized protein</fullName>
    </submittedName>
</protein>
<comment type="caution">
    <text evidence="1">The sequence shown here is derived from an EMBL/GenBank/DDBJ whole genome shotgun (WGS) entry which is preliminary data.</text>
</comment>
<organism evidence="1 2">
    <name type="scientific">Sphingobium vermicomposti</name>
    <dbReference type="NCBI Taxonomy" id="529005"/>
    <lineage>
        <taxon>Bacteria</taxon>
        <taxon>Pseudomonadati</taxon>
        <taxon>Pseudomonadota</taxon>
        <taxon>Alphaproteobacteria</taxon>
        <taxon>Sphingomonadales</taxon>
        <taxon>Sphingomonadaceae</taxon>
        <taxon>Sphingobium</taxon>
    </lineage>
</organism>
<name>A0A846M3Q3_9SPHN</name>
<dbReference type="RefSeq" id="WP_243855542.1">
    <property type="nucleotide sequence ID" value="NZ_JAASQR010000001.1"/>
</dbReference>
<proteinExistence type="predicted"/>
<dbReference type="Proteomes" id="UP000576821">
    <property type="component" value="Unassembled WGS sequence"/>
</dbReference>
<dbReference type="EMBL" id="JAASQR010000001">
    <property type="protein sequence ID" value="NIJ15191.1"/>
    <property type="molecule type" value="Genomic_DNA"/>
</dbReference>
<keyword evidence="2" id="KW-1185">Reference proteome</keyword>
<gene>
    <name evidence="1" type="ORF">FHS54_000140</name>
</gene>
<evidence type="ECO:0000313" key="1">
    <source>
        <dbReference type="EMBL" id="NIJ15191.1"/>
    </source>
</evidence>
<sequence>MMLILALAAGCRDSSSENVPADNSVTPAPVAAIAENVVEAAPLKVAAAPVRPSPKVTVKAHPAPLGSLDLPPSPDAAQLTAFPDEVTSFMVVRDSCDHFRGEEPYDGERRVFLTESVARLCTGTDARLATLRRRYAGDPSVVSALRGYEDRIETARRN</sequence>